<keyword evidence="2" id="KW-0812">Transmembrane</keyword>
<name>A0A517PZN3_9PLAN</name>
<dbReference type="AlphaFoldDB" id="A0A517PZN3"/>
<feature type="coiled-coil region" evidence="1">
    <location>
        <begin position="155"/>
        <end position="185"/>
    </location>
</feature>
<evidence type="ECO:0008006" key="5">
    <source>
        <dbReference type="Google" id="ProtNLM"/>
    </source>
</evidence>
<feature type="transmembrane region" description="Helical" evidence="2">
    <location>
        <begin position="6"/>
        <end position="24"/>
    </location>
</feature>
<evidence type="ECO:0000256" key="2">
    <source>
        <dbReference type="SAM" id="Phobius"/>
    </source>
</evidence>
<dbReference type="Proteomes" id="UP000315647">
    <property type="component" value="Chromosome"/>
</dbReference>
<dbReference type="InterPro" id="IPR011990">
    <property type="entry name" value="TPR-like_helical_dom_sf"/>
</dbReference>
<keyword evidence="1" id="KW-0175">Coiled coil</keyword>
<evidence type="ECO:0000313" key="4">
    <source>
        <dbReference type="Proteomes" id="UP000315647"/>
    </source>
</evidence>
<feature type="transmembrane region" description="Helical" evidence="2">
    <location>
        <begin position="45"/>
        <end position="62"/>
    </location>
</feature>
<protein>
    <recommendedName>
        <fullName evidence="5">Tetratricopeptide repeat protein</fullName>
    </recommendedName>
</protein>
<dbReference type="Gene3D" id="1.25.40.10">
    <property type="entry name" value="Tetratricopeptide repeat domain"/>
    <property type="match status" value="1"/>
</dbReference>
<keyword evidence="4" id="KW-1185">Reference proteome</keyword>
<keyword evidence="2" id="KW-0472">Membrane</keyword>
<dbReference type="EMBL" id="CP037421">
    <property type="protein sequence ID" value="QDT24817.1"/>
    <property type="molecule type" value="Genomic_DNA"/>
</dbReference>
<keyword evidence="2" id="KW-1133">Transmembrane helix</keyword>
<proteinExistence type="predicted"/>
<gene>
    <name evidence="3" type="ORF">Enr10x_01090</name>
</gene>
<evidence type="ECO:0000313" key="3">
    <source>
        <dbReference type="EMBL" id="QDT24817.1"/>
    </source>
</evidence>
<evidence type="ECO:0000256" key="1">
    <source>
        <dbReference type="SAM" id="Coils"/>
    </source>
</evidence>
<reference evidence="3 4" key="1">
    <citation type="submission" date="2019-03" db="EMBL/GenBank/DDBJ databases">
        <title>Deep-cultivation of Planctomycetes and their phenomic and genomic characterization uncovers novel biology.</title>
        <authorList>
            <person name="Wiegand S."/>
            <person name="Jogler M."/>
            <person name="Boedeker C."/>
            <person name="Pinto D."/>
            <person name="Vollmers J."/>
            <person name="Rivas-Marin E."/>
            <person name="Kohn T."/>
            <person name="Peeters S.H."/>
            <person name="Heuer A."/>
            <person name="Rast P."/>
            <person name="Oberbeckmann S."/>
            <person name="Bunk B."/>
            <person name="Jeske O."/>
            <person name="Meyerdierks A."/>
            <person name="Storesund J.E."/>
            <person name="Kallscheuer N."/>
            <person name="Luecker S."/>
            <person name="Lage O.M."/>
            <person name="Pohl T."/>
            <person name="Merkel B.J."/>
            <person name="Hornburger P."/>
            <person name="Mueller R.-W."/>
            <person name="Bruemmer F."/>
            <person name="Labrenz M."/>
            <person name="Spormann A.M."/>
            <person name="Op den Camp H."/>
            <person name="Overmann J."/>
            <person name="Amann R."/>
            <person name="Jetten M.S.M."/>
            <person name="Mascher T."/>
            <person name="Medema M.H."/>
            <person name="Devos D.P."/>
            <person name="Kaster A.-K."/>
            <person name="Ovreas L."/>
            <person name="Rohde M."/>
            <person name="Galperin M.Y."/>
            <person name="Jogler C."/>
        </authorList>
    </citation>
    <scope>NUCLEOTIDE SEQUENCE [LARGE SCALE GENOMIC DNA]</scope>
    <source>
        <strain evidence="3 4">Enr10</strain>
    </source>
</reference>
<sequence length="284" mass="32272">MAARPFGGALLALAVICGAITLYVKPEWQDMVFEPLGVKTKLNRYAVLGITIFFMLISFVSTDKEEADELWAKGNKSEAVELYVSELEGTFSPNPEILARVIEFYFENGNKEKAEEFCNMAIETDVELSPQSKEIRDFVASVREEYARKVEQDKLDEEAKNKVELAKREAEQENQKRESEEETRKRLDTFIAALKVAEVTIVKSVRVQEISNGIWEAEIEVRNNWHIKPYQVRLQDAQNLWSAWAKIASPQEPDSARIKIVDINGNEVGGSRVLAGSLIWVQEN</sequence>
<accession>A0A517PZN3</accession>
<organism evidence="3 4">
    <name type="scientific">Gimesia panareensis</name>
    <dbReference type="NCBI Taxonomy" id="2527978"/>
    <lineage>
        <taxon>Bacteria</taxon>
        <taxon>Pseudomonadati</taxon>
        <taxon>Planctomycetota</taxon>
        <taxon>Planctomycetia</taxon>
        <taxon>Planctomycetales</taxon>
        <taxon>Planctomycetaceae</taxon>
        <taxon>Gimesia</taxon>
    </lineage>
</organism>